<dbReference type="InterPro" id="IPR004763">
    <property type="entry name" value="CusA-like"/>
</dbReference>
<evidence type="ECO:0000256" key="2">
    <source>
        <dbReference type="ARBA" id="ARBA00010942"/>
    </source>
</evidence>
<dbReference type="Gene3D" id="1.20.1640.10">
    <property type="entry name" value="Multidrug efflux transporter AcrB transmembrane domain"/>
    <property type="match status" value="2"/>
</dbReference>
<dbReference type="AlphaFoldDB" id="A0A432MHU4"/>
<dbReference type="InterPro" id="IPR001036">
    <property type="entry name" value="Acrflvin-R"/>
</dbReference>
<evidence type="ECO:0000256" key="5">
    <source>
        <dbReference type="ARBA" id="ARBA00022692"/>
    </source>
</evidence>
<dbReference type="Gene3D" id="3.30.2090.10">
    <property type="entry name" value="Multidrug efflux transporter AcrB TolC docking domain, DN and DC subdomains"/>
    <property type="match status" value="2"/>
</dbReference>
<evidence type="ECO:0000256" key="1">
    <source>
        <dbReference type="ARBA" id="ARBA00004651"/>
    </source>
</evidence>
<sequence>MLNALINFSLQNRVVILLLAGLLIFVGVNSALRLPLDAFPDTTPNQVQINTVAPSMTPEQIELLVTYPVELALGGLKGLEEVRSVSKFGLSQVVAIFGDATDIYFARQQITERLTNLELSPGIGQPQMGPVATGLGEIYHYYLTSEVYDLTELRTLHDWVVRPRLIRVPGVAEINTLGGLAKQYEVRVDPDKLAKYHLTFDDLTLALQENNTNVGGGPVDQAGQVHLVQGVGLLRTERDISDVVITAVNGVPIRVRDVADVAIGHAIRRGGTTAHGKGEVVLGLAFMRMGENSREVTNALEAAMEDVRQLLPPGVEVNVVYRRTDLISRVLHTVERNLSEGAILVVAVLFAFLGNLRAGLIVASAIPLSMLFAVSMMQRVGIAGSLMSLGAIDFGLVVDSSVVMIENCVRRLSHDRTDRPKLEVVREAAVEVRKPTMFGELIIMVVSLPILTLQGVEGKLFRPMALTVIFALLGSMALSLTLMPVLASFTLRKGMSEKETIIDRIAHTLYRPLLELALRNPLPTLGALILLTLLAARVGLGLGSEFIPRLAEGSIVFNTVRLASVNLEESQRYGTELERILLEEFPDEIDDIWTRTGTAEVATDPMGLELSDVFVTLKPREGWTRAVDQEDLVNQMAEVVGRLPGMEAVFSQPIEQRINEMIAGIRADLGIKLFGDDLETLQTKAGEIARVIERIPGAADVSVEQITGLPVLRIVVDREAVSRHGVPARVVLDAIAAIGGTTVGEIFEEEGGRRFPLVVRLPEPYRDNPDALKGILIPTATGARLPLTRLVRFEDSVGPSAIPREWGQRRIIVQANVRGRDVGSFVEEAQRTIEREFTLPAGYAIEWGGQFENLIRARSRLNLVVPLSLLLTMSLLYLTFNSLRDALLIFTGLFFATNGGVFGLWFRGMPFTISAGVGFIALNGASMLMGLVLLNAVHQRMRMGMSKADAIRDAALERLRPVLMTGTVAALGFLPMALSSGFGAEVQRPLATVVVFGMMTATLLTMISLPVLYLLFGRGPAPDPEAAALLAGDPDGPPASS</sequence>
<gene>
    <name evidence="9" type="ORF">TsocGM_14915</name>
</gene>
<dbReference type="EMBL" id="RYZH01000028">
    <property type="protein sequence ID" value="RUL86932.1"/>
    <property type="molecule type" value="Genomic_DNA"/>
</dbReference>
<dbReference type="SUPFAM" id="SSF82714">
    <property type="entry name" value="Multidrug efflux transporter AcrB TolC docking domain, DN and DC subdomains"/>
    <property type="match status" value="2"/>
</dbReference>
<dbReference type="Proteomes" id="UP000280296">
    <property type="component" value="Unassembled WGS sequence"/>
</dbReference>
<organism evidence="9 10">
    <name type="scientific">Tautonia sociabilis</name>
    <dbReference type="NCBI Taxonomy" id="2080755"/>
    <lineage>
        <taxon>Bacteria</taxon>
        <taxon>Pseudomonadati</taxon>
        <taxon>Planctomycetota</taxon>
        <taxon>Planctomycetia</taxon>
        <taxon>Isosphaerales</taxon>
        <taxon>Isosphaeraceae</taxon>
        <taxon>Tautonia</taxon>
    </lineage>
</organism>
<dbReference type="Gene3D" id="3.30.70.1430">
    <property type="entry name" value="Multidrug efflux transporter AcrB pore domain"/>
    <property type="match status" value="2"/>
</dbReference>
<feature type="transmembrane region" description="Helical" evidence="8">
    <location>
        <begin position="380"/>
        <end position="398"/>
    </location>
</feature>
<comment type="subcellular location">
    <subcellularLocation>
        <location evidence="1">Cell membrane</location>
        <topology evidence="1">Multi-pass membrane protein</topology>
    </subcellularLocation>
</comment>
<dbReference type="GO" id="GO:0042910">
    <property type="term" value="F:xenobiotic transmembrane transporter activity"/>
    <property type="evidence" value="ECO:0007669"/>
    <property type="project" value="TreeGrafter"/>
</dbReference>
<evidence type="ECO:0000256" key="3">
    <source>
        <dbReference type="ARBA" id="ARBA00022448"/>
    </source>
</evidence>
<accession>A0A432MHU4</accession>
<dbReference type="OrthoDB" id="219750at2"/>
<protein>
    <submittedName>
        <fullName evidence="9">Efflux RND transporter permease subunit</fullName>
    </submittedName>
</protein>
<dbReference type="SUPFAM" id="SSF82866">
    <property type="entry name" value="Multidrug efflux transporter AcrB transmembrane domain"/>
    <property type="match status" value="2"/>
</dbReference>
<dbReference type="NCBIfam" id="TIGR00914">
    <property type="entry name" value="2A0601"/>
    <property type="match status" value="1"/>
</dbReference>
<feature type="transmembrane region" description="Helical" evidence="8">
    <location>
        <begin position="958"/>
        <end position="978"/>
    </location>
</feature>
<keyword evidence="10" id="KW-1185">Reference proteome</keyword>
<feature type="transmembrane region" description="Helical" evidence="8">
    <location>
        <begin position="465"/>
        <end position="487"/>
    </location>
</feature>
<reference evidence="9 10" key="1">
    <citation type="submission" date="2018-12" db="EMBL/GenBank/DDBJ databases">
        <authorList>
            <person name="Toschakov S.V."/>
        </authorList>
    </citation>
    <scope>NUCLEOTIDE SEQUENCE [LARGE SCALE GENOMIC DNA]</scope>
    <source>
        <strain evidence="9 10">GM2012</strain>
    </source>
</reference>
<name>A0A432MHU4_9BACT</name>
<evidence type="ECO:0000313" key="10">
    <source>
        <dbReference type="Proteomes" id="UP000280296"/>
    </source>
</evidence>
<feature type="transmembrane region" description="Helical" evidence="8">
    <location>
        <begin position="990"/>
        <end position="1016"/>
    </location>
</feature>
<dbReference type="Gene3D" id="3.30.70.1440">
    <property type="entry name" value="Multidrug efflux transporter AcrB pore domain"/>
    <property type="match status" value="1"/>
</dbReference>
<feature type="transmembrane region" description="Helical" evidence="8">
    <location>
        <begin position="861"/>
        <end position="880"/>
    </location>
</feature>
<feature type="transmembrane region" description="Helical" evidence="8">
    <location>
        <begin position="886"/>
        <end position="906"/>
    </location>
</feature>
<dbReference type="GO" id="GO:0005886">
    <property type="term" value="C:plasma membrane"/>
    <property type="evidence" value="ECO:0007669"/>
    <property type="project" value="UniProtKB-SubCell"/>
</dbReference>
<dbReference type="RefSeq" id="WP_126726267.1">
    <property type="nucleotide sequence ID" value="NZ_RYZH01000028.1"/>
</dbReference>
<keyword evidence="5 8" id="KW-0812">Transmembrane</keyword>
<feature type="transmembrane region" description="Helical" evidence="8">
    <location>
        <begin position="522"/>
        <end position="540"/>
    </location>
</feature>
<proteinExistence type="inferred from homology"/>
<evidence type="ECO:0000256" key="7">
    <source>
        <dbReference type="ARBA" id="ARBA00023136"/>
    </source>
</evidence>
<dbReference type="Gene3D" id="3.30.70.1320">
    <property type="entry name" value="Multidrug efflux transporter AcrB pore domain like"/>
    <property type="match status" value="1"/>
</dbReference>
<comment type="similarity">
    <text evidence="2">Belongs to the resistance-nodulation-cell division (RND) (TC 2.A.6) family.</text>
</comment>
<evidence type="ECO:0000256" key="6">
    <source>
        <dbReference type="ARBA" id="ARBA00022989"/>
    </source>
</evidence>
<feature type="transmembrane region" description="Helical" evidence="8">
    <location>
        <begin position="913"/>
        <end position="938"/>
    </location>
</feature>
<keyword evidence="3" id="KW-0813">Transport</keyword>
<dbReference type="InterPro" id="IPR027463">
    <property type="entry name" value="AcrB_DN_DC_subdom"/>
</dbReference>
<feature type="transmembrane region" description="Helical" evidence="8">
    <location>
        <begin position="342"/>
        <end position="368"/>
    </location>
</feature>
<evidence type="ECO:0000313" key="9">
    <source>
        <dbReference type="EMBL" id="RUL86932.1"/>
    </source>
</evidence>
<dbReference type="GO" id="GO:0008324">
    <property type="term" value="F:monoatomic cation transmembrane transporter activity"/>
    <property type="evidence" value="ECO:0007669"/>
    <property type="project" value="InterPro"/>
</dbReference>
<dbReference type="PANTHER" id="PTHR32063:SF24">
    <property type="entry name" value="CATION EFFLUX SYSTEM (ACRB_ACRD_ACRF FAMILY)"/>
    <property type="match status" value="1"/>
</dbReference>
<dbReference type="SUPFAM" id="SSF82693">
    <property type="entry name" value="Multidrug efflux transporter AcrB pore domain, PN1, PN2, PC1 and PC2 subdomains"/>
    <property type="match status" value="2"/>
</dbReference>
<evidence type="ECO:0000256" key="8">
    <source>
        <dbReference type="SAM" id="Phobius"/>
    </source>
</evidence>
<feature type="transmembrane region" description="Helical" evidence="8">
    <location>
        <begin position="436"/>
        <end position="453"/>
    </location>
</feature>
<comment type="caution">
    <text evidence="9">The sequence shown here is derived from an EMBL/GenBank/DDBJ whole genome shotgun (WGS) entry which is preliminary data.</text>
</comment>
<keyword evidence="4" id="KW-1003">Cell membrane</keyword>
<dbReference type="Pfam" id="PF00873">
    <property type="entry name" value="ACR_tran"/>
    <property type="match status" value="1"/>
</dbReference>
<keyword evidence="6 8" id="KW-1133">Transmembrane helix</keyword>
<reference evidence="9 10" key="2">
    <citation type="submission" date="2019-01" db="EMBL/GenBank/DDBJ databases">
        <title>Tautonia sociabilis, a novel thermotolerant planctomycete of Isosphaeraceae family, isolated from a 4000 m deep subterranean habitat.</title>
        <authorList>
            <person name="Kovaleva O.L."/>
            <person name="Elcheninov A.G."/>
            <person name="Van Heerden E."/>
            <person name="Toshchakov S.V."/>
            <person name="Novikov A."/>
            <person name="Bonch-Osmolovskaya E.A."/>
            <person name="Kublanov I.V."/>
        </authorList>
    </citation>
    <scope>NUCLEOTIDE SEQUENCE [LARGE SCALE GENOMIC DNA]</scope>
    <source>
        <strain evidence="9 10">GM2012</strain>
    </source>
</reference>
<dbReference type="PANTHER" id="PTHR32063">
    <property type="match status" value="1"/>
</dbReference>
<evidence type="ECO:0000256" key="4">
    <source>
        <dbReference type="ARBA" id="ARBA00022475"/>
    </source>
</evidence>
<keyword evidence="7 8" id="KW-0472">Membrane</keyword>
<dbReference type="PRINTS" id="PR00702">
    <property type="entry name" value="ACRIFLAVINRP"/>
</dbReference>